<evidence type="ECO:0000256" key="2">
    <source>
        <dbReference type="ARBA" id="ARBA00023015"/>
    </source>
</evidence>
<sequence>MIVTKSGRRMFPVLSISINGLEPSANYSLMVDMECVDSKRYRYSFHQSKWTATGPGEAELPCRTFVHPDSPASGAHWMKGTISFDKIKLTNNQLDQNGHIIVNSMHRYLPRIHLVRHPDGEEDNENSNNGDSITVTFEETAFIAVTAYQNHRITSLKIESNPFAKGFRECELDDPRILPFLLPFYSLTLPFRNT</sequence>
<evidence type="ECO:0000313" key="9">
    <source>
        <dbReference type="Proteomes" id="UP000024635"/>
    </source>
</evidence>
<dbReference type="GO" id="GO:0000981">
    <property type="term" value="F:DNA-binding transcription factor activity, RNA polymerase II-specific"/>
    <property type="evidence" value="ECO:0007669"/>
    <property type="project" value="TreeGrafter"/>
</dbReference>
<dbReference type="GO" id="GO:0005634">
    <property type="term" value="C:nucleus"/>
    <property type="evidence" value="ECO:0007669"/>
    <property type="project" value="UniProtKB-SubCell"/>
</dbReference>
<dbReference type="GO" id="GO:0001708">
    <property type="term" value="P:cell fate specification"/>
    <property type="evidence" value="ECO:0007669"/>
    <property type="project" value="TreeGrafter"/>
</dbReference>
<keyword evidence="2" id="KW-0805">Transcription regulation</keyword>
<evidence type="ECO:0000259" key="7">
    <source>
        <dbReference type="PROSITE" id="PS50252"/>
    </source>
</evidence>
<dbReference type="InterPro" id="IPR001699">
    <property type="entry name" value="TF_T-box"/>
</dbReference>
<evidence type="ECO:0000256" key="5">
    <source>
        <dbReference type="ARBA" id="ARBA00023242"/>
    </source>
</evidence>
<dbReference type="Gene3D" id="2.60.40.820">
    <property type="entry name" value="Transcription factor, T-box"/>
    <property type="match status" value="1"/>
</dbReference>
<protein>
    <recommendedName>
        <fullName evidence="7">T-box domain-containing protein</fullName>
    </recommendedName>
</protein>
<accession>A0A016SWE1</accession>
<evidence type="ECO:0000256" key="1">
    <source>
        <dbReference type="ARBA" id="ARBA00004123"/>
    </source>
</evidence>
<keyword evidence="3 6" id="KW-0238">DNA-binding</keyword>
<dbReference type="PANTHER" id="PTHR11267">
    <property type="entry name" value="T-BOX PROTEIN-RELATED"/>
    <property type="match status" value="1"/>
</dbReference>
<dbReference type="InterPro" id="IPR036960">
    <property type="entry name" value="T-box_sf"/>
</dbReference>
<evidence type="ECO:0000256" key="6">
    <source>
        <dbReference type="PROSITE-ProRule" id="PRU00201"/>
    </source>
</evidence>
<dbReference type="EMBL" id="JARK01001505">
    <property type="protein sequence ID" value="EYB94644.1"/>
    <property type="molecule type" value="Genomic_DNA"/>
</dbReference>
<dbReference type="Proteomes" id="UP000024635">
    <property type="component" value="Unassembled WGS sequence"/>
</dbReference>
<evidence type="ECO:0000256" key="3">
    <source>
        <dbReference type="ARBA" id="ARBA00023125"/>
    </source>
</evidence>
<comment type="caution">
    <text evidence="8">The sequence shown here is derived from an EMBL/GenBank/DDBJ whole genome shotgun (WGS) entry which is preliminary data.</text>
</comment>
<dbReference type="InterPro" id="IPR046360">
    <property type="entry name" value="T-box_DNA-bd"/>
</dbReference>
<dbReference type="AlphaFoldDB" id="A0A016SWE1"/>
<evidence type="ECO:0000313" key="8">
    <source>
        <dbReference type="EMBL" id="EYB94644.1"/>
    </source>
</evidence>
<proteinExistence type="predicted"/>
<dbReference type="GO" id="GO:0000978">
    <property type="term" value="F:RNA polymerase II cis-regulatory region sequence-specific DNA binding"/>
    <property type="evidence" value="ECO:0007669"/>
    <property type="project" value="InterPro"/>
</dbReference>
<dbReference type="PROSITE" id="PS50252">
    <property type="entry name" value="TBOX_3"/>
    <property type="match status" value="1"/>
</dbReference>
<dbReference type="InterPro" id="IPR008967">
    <property type="entry name" value="p53-like_TF_DNA-bd_sf"/>
</dbReference>
<organism evidence="8 9">
    <name type="scientific">Ancylostoma ceylanicum</name>
    <dbReference type="NCBI Taxonomy" id="53326"/>
    <lineage>
        <taxon>Eukaryota</taxon>
        <taxon>Metazoa</taxon>
        <taxon>Ecdysozoa</taxon>
        <taxon>Nematoda</taxon>
        <taxon>Chromadorea</taxon>
        <taxon>Rhabditida</taxon>
        <taxon>Rhabditina</taxon>
        <taxon>Rhabditomorpha</taxon>
        <taxon>Strongyloidea</taxon>
        <taxon>Ancylostomatidae</taxon>
        <taxon>Ancylostomatinae</taxon>
        <taxon>Ancylostoma</taxon>
    </lineage>
</organism>
<name>A0A016SWE1_9BILA</name>
<dbReference type="SMART" id="SM00425">
    <property type="entry name" value="TBOX"/>
    <property type="match status" value="1"/>
</dbReference>
<dbReference type="InterPro" id="IPR018186">
    <property type="entry name" value="TF_T-box_CS"/>
</dbReference>
<dbReference type="PROSITE" id="PS01264">
    <property type="entry name" value="TBOX_2"/>
    <property type="match status" value="1"/>
</dbReference>
<dbReference type="STRING" id="53326.A0A016SWE1"/>
<comment type="caution">
    <text evidence="6">Lacks conserved residue(s) required for the propagation of feature annotation.</text>
</comment>
<keyword evidence="5 6" id="KW-0539">Nucleus</keyword>
<dbReference type="Pfam" id="PF00907">
    <property type="entry name" value="T-box"/>
    <property type="match status" value="1"/>
</dbReference>
<keyword evidence="9" id="KW-1185">Reference proteome</keyword>
<reference evidence="9" key="1">
    <citation type="journal article" date="2015" name="Nat. Genet.">
        <title>The genome and transcriptome of the zoonotic hookworm Ancylostoma ceylanicum identify infection-specific gene families.</title>
        <authorList>
            <person name="Schwarz E.M."/>
            <person name="Hu Y."/>
            <person name="Antoshechkin I."/>
            <person name="Miller M.M."/>
            <person name="Sternberg P.W."/>
            <person name="Aroian R.V."/>
        </authorList>
    </citation>
    <scope>NUCLEOTIDE SEQUENCE</scope>
    <source>
        <strain evidence="9">HY135</strain>
    </source>
</reference>
<evidence type="ECO:0000256" key="4">
    <source>
        <dbReference type="ARBA" id="ARBA00023163"/>
    </source>
</evidence>
<gene>
    <name evidence="8" type="primary">Acey_s0169.g229</name>
    <name evidence="8" type="synonym">Acey-mls-1</name>
    <name evidence="8" type="ORF">Y032_0169g229</name>
</gene>
<comment type="subcellular location">
    <subcellularLocation>
        <location evidence="1 6">Nucleus</location>
    </subcellularLocation>
</comment>
<dbReference type="PRINTS" id="PR00937">
    <property type="entry name" value="TBOX"/>
</dbReference>
<keyword evidence="4" id="KW-0804">Transcription</keyword>
<dbReference type="SUPFAM" id="SSF49417">
    <property type="entry name" value="p53-like transcription factors"/>
    <property type="match status" value="1"/>
</dbReference>
<dbReference type="GO" id="GO:0045893">
    <property type="term" value="P:positive regulation of DNA-templated transcription"/>
    <property type="evidence" value="ECO:0007669"/>
    <property type="project" value="InterPro"/>
</dbReference>
<feature type="domain" description="T-box" evidence="7">
    <location>
        <begin position="1"/>
        <end position="169"/>
    </location>
</feature>
<dbReference type="GO" id="GO:0000785">
    <property type="term" value="C:chromatin"/>
    <property type="evidence" value="ECO:0007669"/>
    <property type="project" value="TreeGrafter"/>
</dbReference>
<dbReference type="PANTHER" id="PTHR11267:SF195">
    <property type="entry name" value="OPTOMOTOR-BLIND-RELATED-GENE-1, ISOFORM A"/>
    <property type="match status" value="1"/>
</dbReference>
<dbReference type="OrthoDB" id="7442607at2759"/>